<evidence type="ECO:0000313" key="2">
    <source>
        <dbReference type="Proteomes" id="UP000663848"/>
    </source>
</evidence>
<organism evidence="1 2">
    <name type="scientific">Rotaria socialis</name>
    <dbReference type="NCBI Taxonomy" id="392032"/>
    <lineage>
        <taxon>Eukaryota</taxon>
        <taxon>Metazoa</taxon>
        <taxon>Spiralia</taxon>
        <taxon>Gnathifera</taxon>
        <taxon>Rotifera</taxon>
        <taxon>Eurotatoria</taxon>
        <taxon>Bdelloidea</taxon>
        <taxon>Philodinida</taxon>
        <taxon>Philodinidae</taxon>
        <taxon>Rotaria</taxon>
    </lineage>
</organism>
<feature type="non-terminal residue" evidence="1">
    <location>
        <position position="89"/>
    </location>
</feature>
<dbReference type="PANTHER" id="PTHR13538:SF4">
    <property type="entry name" value="N-ALPHA-ACETYLTRANSFERASE 80"/>
    <property type="match status" value="1"/>
</dbReference>
<protein>
    <recommendedName>
        <fullName evidence="3">N-acetyltransferase domain-containing protein</fullName>
    </recommendedName>
</protein>
<comment type="caution">
    <text evidence="1">The sequence shown here is derived from an EMBL/GenBank/DDBJ whole genome shotgun (WGS) entry which is preliminary data.</text>
</comment>
<dbReference type="InterPro" id="IPR039840">
    <property type="entry name" value="NAA80"/>
</dbReference>
<dbReference type="GO" id="GO:0005737">
    <property type="term" value="C:cytoplasm"/>
    <property type="evidence" value="ECO:0007669"/>
    <property type="project" value="TreeGrafter"/>
</dbReference>
<dbReference type="GO" id="GO:1905502">
    <property type="term" value="F:acetyl-CoA binding"/>
    <property type="evidence" value="ECO:0007669"/>
    <property type="project" value="TreeGrafter"/>
</dbReference>
<dbReference type="AlphaFoldDB" id="A0A822C622"/>
<accession>A0A822C622</accession>
<gene>
    <name evidence="1" type="ORF">QYT958_LOCUS40235</name>
</gene>
<dbReference type="GO" id="GO:0008080">
    <property type="term" value="F:N-acetyltransferase activity"/>
    <property type="evidence" value="ECO:0007669"/>
    <property type="project" value="InterPro"/>
</dbReference>
<dbReference type="PANTHER" id="PTHR13538">
    <property type="entry name" value="N-ACETYLTRANSFERASE 6"/>
    <property type="match status" value="1"/>
</dbReference>
<dbReference type="InterPro" id="IPR016181">
    <property type="entry name" value="Acyl_CoA_acyltransferase"/>
</dbReference>
<evidence type="ECO:0000313" key="1">
    <source>
        <dbReference type="EMBL" id="CAF5024892.1"/>
    </source>
</evidence>
<sequence>MSSNVRLLTLHEHQHFQNAVIDLLNDEWPQSKTIRMRRLERSCNEFPLSYILVNNDDQLIGYCYIDRLLDDEQSVIIESVCVQRMSRGT</sequence>
<evidence type="ECO:0008006" key="3">
    <source>
        <dbReference type="Google" id="ProtNLM"/>
    </source>
</evidence>
<proteinExistence type="predicted"/>
<dbReference type="SUPFAM" id="SSF55729">
    <property type="entry name" value="Acyl-CoA N-acyltransferases (Nat)"/>
    <property type="match status" value="1"/>
</dbReference>
<name>A0A822C622_9BILA</name>
<dbReference type="Proteomes" id="UP000663848">
    <property type="component" value="Unassembled WGS sequence"/>
</dbReference>
<reference evidence="1" key="1">
    <citation type="submission" date="2021-02" db="EMBL/GenBank/DDBJ databases">
        <authorList>
            <person name="Nowell W R."/>
        </authorList>
    </citation>
    <scope>NUCLEOTIDE SEQUENCE</scope>
</reference>
<dbReference type="Gene3D" id="3.40.630.30">
    <property type="match status" value="1"/>
</dbReference>
<dbReference type="EMBL" id="CAJOBR010040509">
    <property type="protein sequence ID" value="CAF5024892.1"/>
    <property type="molecule type" value="Genomic_DNA"/>
</dbReference>